<evidence type="ECO:0000256" key="2">
    <source>
        <dbReference type="SAM" id="MobiDB-lite"/>
    </source>
</evidence>
<dbReference type="InterPro" id="IPR004175">
    <property type="entry name" value="RNA_CPDase"/>
</dbReference>
<evidence type="ECO:0000259" key="3">
    <source>
        <dbReference type="Pfam" id="PF02834"/>
    </source>
</evidence>
<evidence type="ECO:0000313" key="4">
    <source>
        <dbReference type="EMBL" id="MBW5422348.1"/>
    </source>
</evidence>
<dbReference type="EMBL" id="WMBF01000099">
    <property type="protein sequence ID" value="MBW5422348.1"/>
    <property type="molecule type" value="Genomic_DNA"/>
</dbReference>
<evidence type="ECO:0000313" key="5">
    <source>
        <dbReference type="Proteomes" id="UP001197114"/>
    </source>
</evidence>
<dbReference type="InterPro" id="IPR009097">
    <property type="entry name" value="Cyclic_Pdiesterase"/>
</dbReference>
<comment type="caution">
    <text evidence="4">The sequence shown here is derived from an EMBL/GenBank/DDBJ whole genome shotgun (WGS) entry which is preliminary data.</text>
</comment>
<feature type="domain" description="Phosphoesterase HXTX" evidence="3">
    <location>
        <begin position="7"/>
        <end position="79"/>
    </location>
</feature>
<accession>A0ABS6YLR4</accession>
<reference evidence="4 5" key="1">
    <citation type="submission" date="2019-11" db="EMBL/GenBank/DDBJ databases">
        <authorList>
            <person name="Ay H."/>
        </authorList>
    </citation>
    <scope>NUCLEOTIDE SEQUENCE [LARGE SCALE GENOMIC DNA]</scope>
    <source>
        <strain evidence="4 5">BG9H</strain>
    </source>
</reference>
<dbReference type="Gene3D" id="3.90.1140.10">
    <property type="entry name" value="Cyclic phosphodiesterase"/>
    <property type="match status" value="1"/>
</dbReference>
<keyword evidence="1" id="KW-0378">Hydrolase</keyword>
<protein>
    <submittedName>
        <fullName evidence="4">RNA 2',3'-cyclic phosphodiesterase</fullName>
    </submittedName>
</protein>
<dbReference type="Pfam" id="PF02834">
    <property type="entry name" value="LigT_PEase"/>
    <property type="match status" value="1"/>
</dbReference>
<dbReference type="RefSeq" id="WP_308117637.1">
    <property type="nucleotide sequence ID" value="NZ_WMBF01000099.1"/>
</dbReference>
<keyword evidence="5" id="KW-1185">Reference proteome</keyword>
<dbReference type="PANTHER" id="PTHR35561:SF1">
    <property type="entry name" value="RNA 2',3'-CYCLIC PHOSPHODIESTERASE"/>
    <property type="match status" value="1"/>
</dbReference>
<dbReference type="SUPFAM" id="SSF55144">
    <property type="entry name" value="LigT-like"/>
    <property type="match status" value="1"/>
</dbReference>
<gene>
    <name evidence="4" type="ORF">GKQ77_12365</name>
</gene>
<name>A0ABS6YLR4_9ACTN</name>
<evidence type="ECO:0000256" key="1">
    <source>
        <dbReference type="ARBA" id="ARBA00022801"/>
    </source>
</evidence>
<organism evidence="4 5">
    <name type="scientific">Streptomyces anatolicus</name>
    <dbReference type="NCBI Taxonomy" id="2675858"/>
    <lineage>
        <taxon>Bacteria</taxon>
        <taxon>Bacillati</taxon>
        <taxon>Actinomycetota</taxon>
        <taxon>Actinomycetes</taxon>
        <taxon>Kitasatosporales</taxon>
        <taxon>Streptomycetaceae</taxon>
        <taxon>Streptomyces</taxon>
    </lineage>
</organism>
<dbReference type="InterPro" id="IPR014051">
    <property type="entry name" value="Phosphoesterase_HXTX"/>
</dbReference>
<sequence>VAGEVAALRLLAQRAEAAARKAGLAREEARPYRPHLTLARGSGETELRPYADALASFAGTSWTVDELTLVRSELPRSGVPGERPRYETVGRWPLGGGARLRDAGG</sequence>
<dbReference type="PANTHER" id="PTHR35561">
    <property type="entry name" value="RNA 2',3'-CYCLIC PHOSPHODIESTERASE"/>
    <property type="match status" value="1"/>
</dbReference>
<feature type="region of interest" description="Disordered" evidence="2">
    <location>
        <begin position="75"/>
        <end position="105"/>
    </location>
</feature>
<proteinExistence type="predicted"/>
<feature type="non-terminal residue" evidence="4">
    <location>
        <position position="1"/>
    </location>
</feature>
<dbReference type="Proteomes" id="UP001197114">
    <property type="component" value="Unassembled WGS sequence"/>
</dbReference>